<evidence type="ECO:0008006" key="4">
    <source>
        <dbReference type="Google" id="ProtNLM"/>
    </source>
</evidence>
<protein>
    <recommendedName>
        <fullName evidence="4">DUF1270 family protein</fullName>
    </recommendedName>
</protein>
<keyword evidence="1" id="KW-0812">Transmembrane</keyword>
<dbReference type="Proteomes" id="UP000325462">
    <property type="component" value="Chromosome"/>
</dbReference>
<keyword evidence="1" id="KW-1133">Transmembrane helix</keyword>
<accession>A0ABX6BTK4</accession>
<organism evidence="2 3">
    <name type="scientific">Staphylococcus lugdunensis</name>
    <dbReference type="NCBI Taxonomy" id="28035"/>
    <lineage>
        <taxon>Bacteria</taxon>
        <taxon>Bacillati</taxon>
        <taxon>Bacillota</taxon>
        <taxon>Bacilli</taxon>
        <taxon>Bacillales</taxon>
        <taxon>Staphylococcaceae</taxon>
        <taxon>Staphylococcus</taxon>
    </lineage>
</organism>
<feature type="transmembrane region" description="Helical" evidence="1">
    <location>
        <begin position="6"/>
        <end position="26"/>
    </location>
</feature>
<gene>
    <name evidence="2" type="ORF">FO454_05075</name>
</gene>
<evidence type="ECO:0000313" key="2">
    <source>
        <dbReference type="EMBL" id="QEX38317.1"/>
    </source>
</evidence>
<evidence type="ECO:0000256" key="1">
    <source>
        <dbReference type="SAM" id="Phobius"/>
    </source>
</evidence>
<dbReference type="RefSeq" id="WP_070866276.1">
    <property type="nucleotide sequence ID" value="NZ_CP041722.1"/>
</dbReference>
<dbReference type="EMBL" id="CP041722">
    <property type="protein sequence ID" value="QEX38317.1"/>
    <property type="molecule type" value="Genomic_DNA"/>
</dbReference>
<reference evidence="2 3" key="1">
    <citation type="submission" date="2019-07" db="EMBL/GenBank/DDBJ databases">
        <title>Comparative genome analysis of staphylococcus lugdunensis shows clonal complex-dependent diversity of the putative virulence factor, ess/type vii locus.</title>
        <authorList>
            <person name="Lebeurre J."/>
            <person name="Dahyot S."/>
            <person name="Diene S."/>
            <person name="Paulay A."/>
            <person name="Aubourg M."/>
            <person name="Argemi X."/>
            <person name="Giard J.-C."/>
            <person name="Tournier I."/>
            <person name="Francois P."/>
            <person name="Pestel-Caron M."/>
        </authorList>
    </citation>
    <scope>NUCLEOTIDE SEQUENCE [LARGE SCALE GENOMIC DNA]</scope>
    <source>
        <strain evidence="2 3">SL13</strain>
    </source>
</reference>
<sequence length="59" mass="6725">MRSLTIALITFILISIITMVIFEIYFTTGLVVSAATATAVYWFYEHHFFDKKTATCANK</sequence>
<name>A0ABX6BTK4_STALU</name>
<evidence type="ECO:0000313" key="3">
    <source>
        <dbReference type="Proteomes" id="UP000325462"/>
    </source>
</evidence>
<keyword evidence="1" id="KW-0472">Membrane</keyword>
<proteinExistence type="predicted"/>
<keyword evidence="3" id="KW-1185">Reference proteome</keyword>